<organism evidence="5 6">
    <name type="scientific">Canna indica</name>
    <name type="common">Indian-shot</name>
    <dbReference type="NCBI Taxonomy" id="4628"/>
    <lineage>
        <taxon>Eukaryota</taxon>
        <taxon>Viridiplantae</taxon>
        <taxon>Streptophyta</taxon>
        <taxon>Embryophyta</taxon>
        <taxon>Tracheophyta</taxon>
        <taxon>Spermatophyta</taxon>
        <taxon>Magnoliopsida</taxon>
        <taxon>Liliopsida</taxon>
        <taxon>Zingiberales</taxon>
        <taxon>Cannaceae</taxon>
        <taxon>Canna</taxon>
    </lineage>
</organism>
<dbReference type="Pfam" id="PF13041">
    <property type="entry name" value="PPR_2"/>
    <property type="match status" value="2"/>
</dbReference>
<evidence type="ECO:0000256" key="4">
    <source>
        <dbReference type="SAM" id="MobiDB-lite"/>
    </source>
</evidence>
<dbReference type="InterPro" id="IPR050667">
    <property type="entry name" value="PPR-containing_protein"/>
</dbReference>
<feature type="repeat" description="PPR" evidence="3">
    <location>
        <begin position="322"/>
        <end position="356"/>
    </location>
</feature>
<dbReference type="PANTHER" id="PTHR47939:SF11">
    <property type="entry name" value="TETRATRICOPEPTIDE-LIKE HELICAL DOMAIN SUPERFAMILY"/>
    <property type="match status" value="1"/>
</dbReference>
<name>A0AAQ3KRC9_9LILI</name>
<feature type="repeat" description="PPR" evidence="3">
    <location>
        <begin position="281"/>
        <end position="315"/>
    </location>
</feature>
<evidence type="ECO:0000256" key="1">
    <source>
        <dbReference type="ARBA" id="ARBA00007626"/>
    </source>
</evidence>
<dbReference type="InterPro" id="IPR002885">
    <property type="entry name" value="PPR_rpt"/>
</dbReference>
<feature type="compositionally biased region" description="Low complexity" evidence="4">
    <location>
        <begin position="32"/>
        <end position="43"/>
    </location>
</feature>
<evidence type="ECO:0000256" key="3">
    <source>
        <dbReference type="PROSITE-ProRule" id="PRU00708"/>
    </source>
</evidence>
<keyword evidence="6" id="KW-1185">Reference proteome</keyword>
<protein>
    <submittedName>
        <fullName evidence="5">Pentatricopeptide repeat-containing protein</fullName>
    </submittedName>
</protein>
<feature type="repeat" description="PPR" evidence="3">
    <location>
        <begin position="176"/>
        <end position="210"/>
    </location>
</feature>
<proteinExistence type="inferred from homology"/>
<dbReference type="Gene3D" id="1.25.40.10">
    <property type="entry name" value="Tetratricopeptide repeat domain"/>
    <property type="match status" value="4"/>
</dbReference>
<evidence type="ECO:0000313" key="6">
    <source>
        <dbReference type="Proteomes" id="UP001327560"/>
    </source>
</evidence>
<feature type="repeat" description="PPR" evidence="3">
    <location>
        <begin position="246"/>
        <end position="280"/>
    </location>
</feature>
<dbReference type="Proteomes" id="UP001327560">
    <property type="component" value="Chromosome 7"/>
</dbReference>
<dbReference type="PROSITE" id="PS51375">
    <property type="entry name" value="PPR"/>
    <property type="match status" value="5"/>
</dbReference>
<dbReference type="EMBL" id="CP136896">
    <property type="protein sequence ID" value="WOL13374.1"/>
    <property type="molecule type" value="Genomic_DNA"/>
</dbReference>
<dbReference type="AlphaFoldDB" id="A0AAQ3KRC9"/>
<dbReference type="InterPro" id="IPR011990">
    <property type="entry name" value="TPR-like_helical_dom_sf"/>
</dbReference>
<dbReference type="PANTHER" id="PTHR47939">
    <property type="entry name" value="MEMBRANE-ASSOCIATED SALT-INDUCIBLE PROTEIN-LIKE"/>
    <property type="match status" value="1"/>
</dbReference>
<comment type="similarity">
    <text evidence="1">Belongs to the PPR family. P subfamily.</text>
</comment>
<dbReference type="NCBIfam" id="TIGR00756">
    <property type="entry name" value="PPR"/>
    <property type="match status" value="4"/>
</dbReference>
<feature type="region of interest" description="Disordered" evidence="4">
    <location>
        <begin position="21"/>
        <end position="43"/>
    </location>
</feature>
<gene>
    <name evidence="5" type="ORF">Cni_G22144</name>
</gene>
<dbReference type="Pfam" id="PF01535">
    <property type="entry name" value="PPR"/>
    <property type="match status" value="2"/>
</dbReference>
<accession>A0AAQ3KRC9</accession>
<evidence type="ECO:0000256" key="2">
    <source>
        <dbReference type="ARBA" id="ARBA00022737"/>
    </source>
</evidence>
<evidence type="ECO:0000313" key="5">
    <source>
        <dbReference type="EMBL" id="WOL13374.1"/>
    </source>
</evidence>
<sequence length="405" mass="45394">MAAVLRRTLGIPLFHSHLSTLSTSPVADPNPSSSKTISTSKSAILSESDPDRLASLFESATRYPSFRNDRLIYHISIRKLAKHRRPDLIERLLEAAKSDPKAPKSEGFHVRLLSLYADAGMLDHAVRTFEAMPGLGRQRSERSLCALLSAFLKNGRFDRLQDAFYRASKEFGITPGVSCYNMLLEALCSSNEVEKARTMLDEMPKKGTKPNIICHNSVLNGYLKKGDFAGFEEVLEEIKTKKFKLNVGTYNIKIAALCAQGKSFQAEELLNVMKSDGIEPSRISFNTLINGFIKEGNINSAMQVFERMKGTKMPKGSGISPNLKTYIMLLQGLVEEGEFEKAVGIYKECLNKKWPLPFQTVKVLIEGLAKNSQVDEAKYVIEWMRKAVRGKSIDDWRRMEEALSL</sequence>
<reference evidence="5 6" key="1">
    <citation type="submission" date="2023-10" db="EMBL/GenBank/DDBJ databases">
        <title>Chromosome-scale genome assembly provides insights into flower coloration mechanisms of Canna indica.</title>
        <authorList>
            <person name="Li C."/>
        </authorList>
    </citation>
    <scope>NUCLEOTIDE SEQUENCE [LARGE SCALE GENOMIC DNA]</scope>
    <source>
        <tissue evidence="5">Flower</tissue>
    </source>
</reference>
<feature type="repeat" description="PPR" evidence="3">
    <location>
        <begin position="211"/>
        <end position="245"/>
    </location>
</feature>
<keyword evidence="2" id="KW-0677">Repeat</keyword>